<dbReference type="UniPathway" id="UPA00078"/>
<evidence type="ECO:0000259" key="9">
    <source>
        <dbReference type="Pfam" id="PF08241"/>
    </source>
</evidence>
<proteinExistence type="inferred from homology"/>
<dbReference type="SUPFAM" id="SSF53335">
    <property type="entry name" value="S-adenosyl-L-methionine-dependent methyltransferases"/>
    <property type="match status" value="1"/>
</dbReference>
<dbReference type="STRING" id="578942.SAMN05216289_11212"/>
<reference evidence="10 11" key="1">
    <citation type="submission" date="2016-10" db="EMBL/GenBank/DDBJ databases">
        <authorList>
            <person name="de Groot N.N."/>
        </authorList>
    </citation>
    <scope>NUCLEOTIDE SEQUENCE [LARGE SCALE GENOMIC DNA]</scope>
    <source>
        <strain evidence="10 11">CGMCC 1.7659</strain>
    </source>
</reference>
<dbReference type="InterPro" id="IPR013216">
    <property type="entry name" value="Methyltransf_11"/>
</dbReference>
<name>A0A1I4XTL7_9GAMM</name>
<evidence type="ECO:0000256" key="6">
    <source>
        <dbReference type="ARBA" id="ARBA00022691"/>
    </source>
</evidence>
<dbReference type="GO" id="GO:0102130">
    <property type="term" value="F:malonyl-CoA methyltransferase activity"/>
    <property type="evidence" value="ECO:0007669"/>
    <property type="project" value="UniProtKB-EC"/>
</dbReference>
<dbReference type="PANTHER" id="PTHR13090">
    <property type="entry name" value="ARGININE-HYDROXYLASE NDUFAF5, MITOCHONDRIAL"/>
    <property type="match status" value="1"/>
</dbReference>
<keyword evidence="4 8" id="KW-0489">Methyltransferase</keyword>
<dbReference type="OrthoDB" id="9760689at2"/>
<keyword evidence="7 8" id="KW-0093">Biotin biosynthesis</keyword>
<dbReference type="Gene3D" id="3.40.50.150">
    <property type="entry name" value="Vaccinia Virus protein VP39"/>
    <property type="match status" value="1"/>
</dbReference>
<sequence>MSGPFDGQQVRRAFGRAATSYEAHAALQDEVQRRLQERLDDLSLSPQRVLDVGSGTARGTAALRKRFPQAQTIALDLAMPMLRAARRHRSWLRPFARVCADAESLPLAENSIDLLYSSLCLQWCGQLDAVFDEFRRVLRADGVVLFSTFGPQTLIELRTAFAEVDQTPHVSRFLDIHQIGDALLAAGFRDPVLERDVFTLTYADVLGLMRELRAIGATNADTGRARGLTGKAHLQRVIEAYEVNRHEGRVPATYEVVYALAWAPQAGQPRRSAQGAVASFPLDQLRGSRRVRR</sequence>
<evidence type="ECO:0000256" key="3">
    <source>
        <dbReference type="ARBA" id="ARBA00012327"/>
    </source>
</evidence>
<comment type="similarity">
    <text evidence="8">Belongs to the methyltransferase superfamily.</text>
</comment>
<dbReference type="PANTHER" id="PTHR13090:SF1">
    <property type="entry name" value="ARGININE-HYDROXYLASE NDUFAF5, MITOCHONDRIAL"/>
    <property type="match status" value="1"/>
</dbReference>
<dbReference type="EC" id="2.1.1.197" evidence="3 8"/>
<dbReference type="AlphaFoldDB" id="A0A1I4XTL7"/>
<evidence type="ECO:0000256" key="7">
    <source>
        <dbReference type="ARBA" id="ARBA00022756"/>
    </source>
</evidence>
<keyword evidence="5 8" id="KW-0808">Transferase</keyword>
<dbReference type="InterPro" id="IPR050602">
    <property type="entry name" value="Malonyl-ACP_OMT"/>
</dbReference>
<keyword evidence="6 8" id="KW-0949">S-adenosyl-L-methionine</keyword>
<keyword evidence="11" id="KW-1185">Reference proteome</keyword>
<evidence type="ECO:0000256" key="5">
    <source>
        <dbReference type="ARBA" id="ARBA00022679"/>
    </source>
</evidence>
<evidence type="ECO:0000256" key="2">
    <source>
        <dbReference type="ARBA" id="ARBA00004746"/>
    </source>
</evidence>
<dbReference type="GO" id="GO:0008757">
    <property type="term" value="F:S-adenosylmethionine-dependent methyltransferase activity"/>
    <property type="evidence" value="ECO:0007669"/>
    <property type="project" value="InterPro"/>
</dbReference>
<evidence type="ECO:0000256" key="1">
    <source>
        <dbReference type="ARBA" id="ARBA00000852"/>
    </source>
</evidence>
<dbReference type="RefSeq" id="WP_092407507.1">
    <property type="nucleotide sequence ID" value="NZ_FOVF01000012.1"/>
</dbReference>
<comment type="pathway">
    <text evidence="2 8">Cofactor biosynthesis; biotin biosynthesis.</text>
</comment>
<dbReference type="EMBL" id="FOVF01000012">
    <property type="protein sequence ID" value="SFN29107.1"/>
    <property type="molecule type" value="Genomic_DNA"/>
</dbReference>
<dbReference type="GO" id="GO:0009102">
    <property type="term" value="P:biotin biosynthetic process"/>
    <property type="evidence" value="ECO:0007669"/>
    <property type="project" value="UniProtKB-UniRule"/>
</dbReference>
<dbReference type="HAMAP" id="MF_00835">
    <property type="entry name" value="BioC"/>
    <property type="match status" value="1"/>
</dbReference>
<evidence type="ECO:0000256" key="4">
    <source>
        <dbReference type="ARBA" id="ARBA00022603"/>
    </source>
</evidence>
<dbReference type="GO" id="GO:0032259">
    <property type="term" value="P:methylation"/>
    <property type="evidence" value="ECO:0007669"/>
    <property type="project" value="UniProtKB-KW"/>
</dbReference>
<evidence type="ECO:0000313" key="10">
    <source>
        <dbReference type="EMBL" id="SFN29107.1"/>
    </source>
</evidence>
<accession>A0A1I4XTL7</accession>
<organism evidence="10 11">
    <name type="scientific">Dokdonella immobilis</name>
    <dbReference type="NCBI Taxonomy" id="578942"/>
    <lineage>
        <taxon>Bacteria</taxon>
        <taxon>Pseudomonadati</taxon>
        <taxon>Pseudomonadota</taxon>
        <taxon>Gammaproteobacteria</taxon>
        <taxon>Lysobacterales</taxon>
        <taxon>Rhodanobacteraceae</taxon>
        <taxon>Dokdonella</taxon>
    </lineage>
</organism>
<dbReference type="InterPro" id="IPR011814">
    <property type="entry name" value="BioC"/>
</dbReference>
<comment type="catalytic activity">
    <reaction evidence="1 8">
        <text>malonyl-[ACP] + S-adenosyl-L-methionine = malonyl-[ACP] methyl ester + S-adenosyl-L-homocysteine</text>
        <dbReference type="Rhea" id="RHEA:17105"/>
        <dbReference type="Rhea" id="RHEA-COMP:9623"/>
        <dbReference type="Rhea" id="RHEA-COMP:9954"/>
        <dbReference type="ChEBI" id="CHEBI:57856"/>
        <dbReference type="ChEBI" id="CHEBI:59789"/>
        <dbReference type="ChEBI" id="CHEBI:78449"/>
        <dbReference type="ChEBI" id="CHEBI:78845"/>
        <dbReference type="EC" id="2.1.1.197"/>
    </reaction>
</comment>
<feature type="domain" description="Methyltransferase type 11" evidence="9">
    <location>
        <begin position="50"/>
        <end position="146"/>
    </location>
</feature>
<gene>
    <name evidence="8" type="primary">bioC</name>
    <name evidence="10" type="ORF">SAMN05216289_11212</name>
</gene>
<protein>
    <recommendedName>
        <fullName evidence="3 8">Malonyl-[acyl-carrier protein] O-methyltransferase</fullName>
        <shortName evidence="8">Malonyl-ACP O-methyltransferase</shortName>
        <ecNumber evidence="3 8">2.1.1.197</ecNumber>
    </recommendedName>
    <alternativeName>
        <fullName evidence="8">Biotin synthesis protein BioC</fullName>
    </alternativeName>
</protein>
<evidence type="ECO:0000313" key="11">
    <source>
        <dbReference type="Proteomes" id="UP000198575"/>
    </source>
</evidence>
<dbReference type="CDD" id="cd02440">
    <property type="entry name" value="AdoMet_MTases"/>
    <property type="match status" value="1"/>
</dbReference>
<dbReference type="NCBIfam" id="TIGR02072">
    <property type="entry name" value="BioC"/>
    <property type="match status" value="1"/>
</dbReference>
<dbReference type="GO" id="GO:0010340">
    <property type="term" value="F:carboxyl-O-methyltransferase activity"/>
    <property type="evidence" value="ECO:0007669"/>
    <property type="project" value="UniProtKB-UniRule"/>
</dbReference>
<dbReference type="InterPro" id="IPR029063">
    <property type="entry name" value="SAM-dependent_MTases_sf"/>
</dbReference>
<evidence type="ECO:0000256" key="8">
    <source>
        <dbReference type="HAMAP-Rule" id="MF_00835"/>
    </source>
</evidence>
<dbReference type="Proteomes" id="UP000198575">
    <property type="component" value="Unassembled WGS sequence"/>
</dbReference>
<dbReference type="Pfam" id="PF08241">
    <property type="entry name" value="Methyltransf_11"/>
    <property type="match status" value="1"/>
</dbReference>
<comment type="function">
    <text evidence="8">Converts the free carboxyl group of a malonyl-thioester to its methyl ester by transfer of a methyl group from S-adenosyl-L-methionine (SAM). It allows to synthesize pimeloyl-ACP via the fatty acid synthetic pathway.</text>
</comment>